<protein>
    <submittedName>
        <fullName evidence="2">Glycosyl transferase family protein</fullName>
    </submittedName>
</protein>
<dbReference type="AlphaFoldDB" id="A0A0G1GG29"/>
<dbReference type="PANTHER" id="PTHR48090">
    <property type="entry name" value="UNDECAPRENYL-PHOSPHATE 4-DEOXY-4-FORMAMIDO-L-ARABINOSE TRANSFERASE-RELATED"/>
    <property type="match status" value="1"/>
</dbReference>
<dbReference type="STRING" id="1618443.UV73_C0005G0060"/>
<dbReference type="InterPro" id="IPR029044">
    <property type="entry name" value="Nucleotide-diphossugar_trans"/>
</dbReference>
<dbReference type="Gene3D" id="3.90.550.10">
    <property type="entry name" value="Spore Coat Polysaccharide Biosynthesis Protein SpsA, Chain A"/>
    <property type="match status" value="1"/>
</dbReference>
<sequence length="234" mass="26772">MWQKKKISVILPTFNEKNSIKKSIRELEKLKIIDEIIVINNNAVEGTSREIKATSAKEIHEPHQGYGSAIRRGLSEARGDYLIISEPDGTFVARDIYKLLSYAEDFDFVIGTRTTNSLIWEGANMGFFLKWGNYLVAKMAEFLFNTTQLTDAGCTYRLIKKQTYRKIKNSFRGSGSDFGLEMLLLIIQKGIPFIQIPVNYRQRVGKSSVTGNIFKAAILGLDMIYLIFKKRYFE</sequence>
<dbReference type="InterPro" id="IPR001173">
    <property type="entry name" value="Glyco_trans_2-like"/>
</dbReference>
<keyword evidence="2" id="KW-0808">Transferase</keyword>
<dbReference type="Pfam" id="PF00535">
    <property type="entry name" value="Glycos_transf_2"/>
    <property type="match status" value="1"/>
</dbReference>
<proteinExistence type="predicted"/>
<name>A0A0G1GG29_9BACT</name>
<gene>
    <name evidence="2" type="ORF">UV73_C0005G0060</name>
</gene>
<reference evidence="2 3" key="1">
    <citation type="journal article" date="2015" name="Nature">
        <title>rRNA introns, odd ribosomes, and small enigmatic genomes across a large radiation of phyla.</title>
        <authorList>
            <person name="Brown C.T."/>
            <person name="Hug L.A."/>
            <person name="Thomas B.C."/>
            <person name="Sharon I."/>
            <person name="Castelle C.J."/>
            <person name="Singh A."/>
            <person name="Wilkins M.J."/>
            <person name="Williams K.H."/>
            <person name="Banfield J.F."/>
        </authorList>
    </citation>
    <scope>NUCLEOTIDE SEQUENCE [LARGE SCALE GENOMIC DNA]</scope>
</reference>
<dbReference type="InterPro" id="IPR050256">
    <property type="entry name" value="Glycosyltransferase_2"/>
</dbReference>
<dbReference type="PANTHER" id="PTHR48090:SF7">
    <property type="entry name" value="RFBJ PROTEIN"/>
    <property type="match status" value="1"/>
</dbReference>
<evidence type="ECO:0000259" key="1">
    <source>
        <dbReference type="Pfam" id="PF00535"/>
    </source>
</evidence>
<evidence type="ECO:0000313" key="3">
    <source>
        <dbReference type="Proteomes" id="UP000034894"/>
    </source>
</evidence>
<accession>A0A0G1GG29</accession>
<comment type="caution">
    <text evidence="2">The sequence shown here is derived from an EMBL/GenBank/DDBJ whole genome shotgun (WGS) entry which is preliminary data.</text>
</comment>
<dbReference type="Proteomes" id="UP000034894">
    <property type="component" value="Unassembled WGS sequence"/>
</dbReference>
<organism evidence="2 3">
    <name type="scientific">Candidatus Gottesmanbacteria bacterium GW2011_GWA2_43_14</name>
    <dbReference type="NCBI Taxonomy" id="1618443"/>
    <lineage>
        <taxon>Bacteria</taxon>
        <taxon>Candidatus Gottesmaniibacteriota</taxon>
    </lineage>
</organism>
<evidence type="ECO:0000313" key="2">
    <source>
        <dbReference type="EMBL" id="KKS97783.1"/>
    </source>
</evidence>
<feature type="domain" description="Glycosyltransferase 2-like" evidence="1">
    <location>
        <begin position="8"/>
        <end position="162"/>
    </location>
</feature>
<dbReference type="CDD" id="cd04179">
    <property type="entry name" value="DPM_DPG-synthase_like"/>
    <property type="match status" value="1"/>
</dbReference>
<dbReference type="EMBL" id="LCFP01000005">
    <property type="protein sequence ID" value="KKS97783.1"/>
    <property type="molecule type" value="Genomic_DNA"/>
</dbReference>
<dbReference type="GO" id="GO:0016740">
    <property type="term" value="F:transferase activity"/>
    <property type="evidence" value="ECO:0007669"/>
    <property type="project" value="UniProtKB-KW"/>
</dbReference>
<dbReference type="SUPFAM" id="SSF53448">
    <property type="entry name" value="Nucleotide-diphospho-sugar transferases"/>
    <property type="match status" value="1"/>
</dbReference>